<evidence type="ECO:0000313" key="3">
    <source>
        <dbReference type="Proteomes" id="UP000294155"/>
    </source>
</evidence>
<dbReference type="AlphaFoldDB" id="A0A4Q5L9V2"/>
<proteinExistence type="predicted"/>
<keyword evidence="3" id="KW-1185">Reference proteome</keyword>
<protein>
    <submittedName>
        <fullName evidence="2">GNAT family N-acetyltransferase</fullName>
    </submittedName>
</protein>
<reference evidence="2 3" key="1">
    <citation type="submission" date="2019-02" db="EMBL/GenBank/DDBJ databases">
        <title>Bacterial novel species isolated from soil.</title>
        <authorList>
            <person name="Jung H.-Y."/>
        </authorList>
    </citation>
    <scope>NUCLEOTIDE SEQUENCE [LARGE SCALE GENOMIC DNA]</scope>
    <source>
        <strain evidence="2 3">1-3-3-3</strain>
    </source>
</reference>
<dbReference type="GO" id="GO:0004057">
    <property type="term" value="F:arginyl-tRNA--protein transferase activity"/>
    <property type="evidence" value="ECO:0007669"/>
    <property type="project" value="InterPro"/>
</dbReference>
<evidence type="ECO:0000259" key="1">
    <source>
        <dbReference type="PROSITE" id="PS51186"/>
    </source>
</evidence>
<keyword evidence="2" id="KW-0808">Transferase</keyword>
<dbReference type="Proteomes" id="UP000294155">
    <property type="component" value="Unassembled WGS sequence"/>
</dbReference>
<dbReference type="EMBL" id="SEWE01000027">
    <property type="protein sequence ID" value="RYU78603.1"/>
    <property type="molecule type" value="Genomic_DNA"/>
</dbReference>
<dbReference type="PROSITE" id="PS51186">
    <property type="entry name" value="GNAT"/>
    <property type="match status" value="1"/>
</dbReference>
<dbReference type="RefSeq" id="WP_129921631.1">
    <property type="nucleotide sequence ID" value="NZ_SEWE01000027.1"/>
</dbReference>
<dbReference type="InterPro" id="IPR030700">
    <property type="entry name" value="N-end_Aminoacyl_Trfase"/>
</dbReference>
<accession>A0A4Q5L9V2</accession>
<dbReference type="PANTHER" id="PTHR21367:SF1">
    <property type="entry name" value="ARGINYL-TRNA--PROTEIN TRANSFERASE 1"/>
    <property type="match status" value="1"/>
</dbReference>
<dbReference type="Pfam" id="PF04377">
    <property type="entry name" value="ATE_C"/>
    <property type="match status" value="1"/>
</dbReference>
<dbReference type="InterPro" id="IPR000182">
    <property type="entry name" value="GNAT_dom"/>
</dbReference>
<gene>
    <name evidence="2" type="ORF">EWM57_13240</name>
</gene>
<organism evidence="2 3">
    <name type="scientific">Hymenobacter persicinus</name>
    <dbReference type="NCBI Taxonomy" id="2025506"/>
    <lineage>
        <taxon>Bacteria</taxon>
        <taxon>Pseudomonadati</taxon>
        <taxon>Bacteroidota</taxon>
        <taxon>Cytophagia</taxon>
        <taxon>Cytophagales</taxon>
        <taxon>Hymenobacteraceae</taxon>
        <taxon>Hymenobacter</taxon>
    </lineage>
</organism>
<dbReference type="InterPro" id="IPR007472">
    <property type="entry name" value="N-end_Aminoacyl_Trfase_C"/>
</dbReference>
<dbReference type="PANTHER" id="PTHR21367">
    <property type="entry name" value="ARGININE-TRNA-PROTEIN TRANSFERASE 1"/>
    <property type="match status" value="1"/>
</dbReference>
<dbReference type="GO" id="GO:0005737">
    <property type="term" value="C:cytoplasm"/>
    <property type="evidence" value="ECO:0007669"/>
    <property type="project" value="TreeGrafter"/>
</dbReference>
<dbReference type="OrthoDB" id="9782022at2"/>
<name>A0A4Q5L9V2_9BACT</name>
<dbReference type="GO" id="GO:0016747">
    <property type="term" value="F:acyltransferase activity, transferring groups other than amino-acyl groups"/>
    <property type="evidence" value="ECO:0007669"/>
    <property type="project" value="InterPro"/>
</dbReference>
<feature type="domain" description="N-acetyltransferase" evidence="1">
    <location>
        <begin position="74"/>
        <end position="211"/>
    </location>
</feature>
<dbReference type="SUPFAM" id="SSF55729">
    <property type="entry name" value="Acyl-CoA N-acyltransferases (Nat)"/>
    <property type="match status" value="1"/>
</dbReference>
<evidence type="ECO:0000313" key="2">
    <source>
        <dbReference type="EMBL" id="RYU78603.1"/>
    </source>
</evidence>
<sequence>MSATPSAPLSLPGRALDFYLSQGYYRMHQDLFTCRFLPIEGGVYTVHWLRLALANVHYGPEQRRLLRLGERFTVTLRPFELTAELEALYAAYRASITFDAPPTVEAFLLAGATHNVFDTSVLEVRDGTRLIAAGIFDSGHRSLAGIMNFYDPAYRKYSLGKLLMLLKIEHARSQQHEYYYPGYVVHNYPKFDYKLFACPAATEVFDSLLRRWRPFSWEEVNRQAADLLDDWQQEPWAEKDEG</sequence>
<comment type="caution">
    <text evidence="2">The sequence shown here is derived from an EMBL/GenBank/DDBJ whole genome shotgun (WGS) entry which is preliminary data.</text>
</comment>
<dbReference type="InterPro" id="IPR016181">
    <property type="entry name" value="Acyl_CoA_acyltransferase"/>
</dbReference>